<organism evidence="2 3">
    <name type="scientific">Faecalibacterium prausnitzii</name>
    <dbReference type="NCBI Taxonomy" id="853"/>
    <lineage>
        <taxon>Bacteria</taxon>
        <taxon>Bacillati</taxon>
        <taxon>Bacillota</taxon>
        <taxon>Clostridia</taxon>
        <taxon>Eubacteriales</taxon>
        <taxon>Oscillospiraceae</taxon>
        <taxon>Faecalibacterium</taxon>
    </lineage>
</organism>
<evidence type="ECO:0000313" key="2">
    <source>
        <dbReference type="EMBL" id="PDX73278.1"/>
    </source>
</evidence>
<feature type="chain" id="PRO_5013015416" evidence="1">
    <location>
        <begin position="24"/>
        <end position="260"/>
    </location>
</feature>
<feature type="signal peptide" evidence="1">
    <location>
        <begin position="1"/>
        <end position="23"/>
    </location>
</feature>
<gene>
    <name evidence="2" type="ORF">CGS55_03205</name>
</gene>
<dbReference type="AlphaFoldDB" id="A0A2A7A2L1"/>
<keyword evidence="1" id="KW-0732">Signal</keyword>
<dbReference type="RefSeq" id="WP_097782625.1">
    <property type="nucleotide sequence ID" value="NZ_NMTV01000025.1"/>
</dbReference>
<accession>A0A2A7A2L1</accession>
<name>A0A2A7A2L1_9FIRM</name>
<sequence length="260" mass="29704">MKKALSLILTCAFMLASTMCVLASSTLDYTPIDIWRELREEGYLYVDSDGMLNVLSNAFIDQCDTYPEFLRLVEECNDSIQKGILEVDTNTLQLKSVATNIPQSIQEARKVPNKKSGFVTYGGMHGCSETDLNLLLLCQNNYNTIESYYDDMLNLSVINPDLDPWTSTVSYWVGKVQEYGEWDYKRNPYYEPYNRVFCSYYDGEFHHITSEFLGNFNYGYTGSFLFDLTTLHLGSFAASGFSTTDYDDWEAIDAGYYSVT</sequence>
<dbReference type="EMBL" id="NMTV01000025">
    <property type="protein sequence ID" value="PDX73278.1"/>
    <property type="molecule type" value="Genomic_DNA"/>
</dbReference>
<evidence type="ECO:0000313" key="3">
    <source>
        <dbReference type="Proteomes" id="UP000219901"/>
    </source>
</evidence>
<comment type="caution">
    <text evidence="2">The sequence shown here is derived from an EMBL/GenBank/DDBJ whole genome shotgun (WGS) entry which is preliminary data.</text>
</comment>
<evidence type="ECO:0000256" key="1">
    <source>
        <dbReference type="SAM" id="SignalP"/>
    </source>
</evidence>
<protein>
    <submittedName>
        <fullName evidence="2">Uncharacterized protein</fullName>
    </submittedName>
</protein>
<proteinExistence type="predicted"/>
<reference evidence="2 3" key="1">
    <citation type="journal article" date="2017" name="Front. Microbiol.">
        <title>New Insights into the Diversity of the Genus Faecalibacterium.</title>
        <authorList>
            <person name="Benevides L."/>
            <person name="Burman S."/>
            <person name="Martin R."/>
            <person name="Robert V."/>
            <person name="Thomas M."/>
            <person name="Miquel S."/>
            <person name="Chain F."/>
            <person name="Sokol H."/>
            <person name="Bermudez-Humaran L.G."/>
            <person name="Morrison M."/>
            <person name="Langella P."/>
            <person name="Azevedo V.A."/>
            <person name="Chatel J.M."/>
            <person name="Soares S."/>
        </authorList>
    </citation>
    <scope>NUCLEOTIDE SEQUENCE [LARGE SCALE GENOMIC DNA]</scope>
    <source>
        <strain evidence="2 3">CNCM I 4546</strain>
    </source>
</reference>
<dbReference type="Proteomes" id="UP000219901">
    <property type="component" value="Unassembled WGS sequence"/>
</dbReference>